<gene>
    <name evidence="6" type="ORF">SAMN05421841_2402</name>
</gene>
<dbReference type="Pfam" id="PF05726">
    <property type="entry name" value="Pirin_C"/>
    <property type="match status" value="1"/>
</dbReference>
<keyword evidence="2" id="KW-0408">Iron</keyword>
<evidence type="ECO:0000256" key="3">
    <source>
        <dbReference type="RuleBase" id="RU003457"/>
    </source>
</evidence>
<dbReference type="Proteomes" id="UP000199469">
    <property type="component" value="Unassembled WGS sequence"/>
</dbReference>
<dbReference type="CDD" id="cd02247">
    <property type="entry name" value="cupin_pirin_C"/>
    <property type="match status" value="1"/>
</dbReference>
<name>A0A1I0R046_9FLAO</name>
<comment type="cofactor">
    <cofactor evidence="2">
        <name>Fe cation</name>
        <dbReference type="ChEBI" id="CHEBI:24875"/>
    </cofactor>
    <text evidence="2">Binds 1 Fe cation per subunit.</text>
</comment>
<evidence type="ECO:0000256" key="2">
    <source>
        <dbReference type="PIRSR" id="PIRSR006232-1"/>
    </source>
</evidence>
<dbReference type="EMBL" id="FOIU01000001">
    <property type="protein sequence ID" value="SEW33417.1"/>
    <property type="molecule type" value="Genomic_DNA"/>
</dbReference>
<feature type="domain" description="Pirin C-terminal" evidence="5">
    <location>
        <begin position="166"/>
        <end position="270"/>
    </location>
</feature>
<dbReference type="InterPro" id="IPR011051">
    <property type="entry name" value="RmlC_Cupin_sf"/>
</dbReference>
<dbReference type="InterPro" id="IPR003829">
    <property type="entry name" value="Pirin_N_dom"/>
</dbReference>
<evidence type="ECO:0000256" key="1">
    <source>
        <dbReference type="ARBA" id="ARBA00008416"/>
    </source>
</evidence>
<dbReference type="Pfam" id="PF02678">
    <property type="entry name" value="Pirin"/>
    <property type="match status" value="1"/>
</dbReference>
<evidence type="ECO:0008006" key="8">
    <source>
        <dbReference type="Google" id="ProtNLM"/>
    </source>
</evidence>
<dbReference type="OrthoDB" id="321327at2"/>
<dbReference type="Gene3D" id="2.60.120.10">
    <property type="entry name" value="Jelly Rolls"/>
    <property type="match status" value="2"/>
</dbReference>
<dbReference type="PANTHER" id="PTHR13903">
    <property type="entry name" value="PIRIN-RELATED"/>
    <property type="match status" value="1"/>
</dbReference>
<dbReference type="InterPro" id="IPR014710">
    <property type="entry name" value="RmlC-like_jellyroll"/>
</dbReference>
<reference evidence="7" key="1">
    <citation type="submission" date="2016-10" db="EMBL/GenBank/DDBJ databases">
        <authorList>
            <person name="Varghese N."/>
            <person name="Submissions S."/>
        </authorList>
    </citation>
    <scope>NUCLEOTIDE SEQUENCE [LARGE SCALE GENOMIC DNA]</scope>
    <source>
        <strain evidence="7">DSM 17724</strain>
    </source>
</reference>
<feature type="binding site" evidence="2">
    <location>
        <position position="60"/>
    </location>
    <ligand>
        <name>Fe cation</name>
        <dbReference type="ChEBI" id="CHEBI:24875"/>
    </ligand>
</feature>
<dbReference type="RefSeq" id="WP_062671472.1">
    <property type="nucleotide sequence ID" value="NZ_FOIU01000001.1"/>
</dbReference>
<evidence type="ECO:0000259" key="5">
    <source>
        <dbReference type="Pfam" id="PF05726"/>
    </source>
</evidence>
<sequence>MIERLIRKTTESKWRQGFLGMGHKASAILEKVSYKESDPFILFMDDKLNLPGTEPVGGPHPHAGFEILTLVLKGNEKDWLTGSFELLTAGSGIIHSEEIKSQQDLRILQVWLALPAEKRWVEPFWQRILLENVPTLKNENFEIRVYSGSSNGLISPITSITPFILVDFRVKVKQTLTQMLPSNYNGLVYVLEGSIQIGNKIIEAGQVGWFNRTEDIGDSVIEFKSINDDTHFILYAGMPHNEEVIAHGPFIADVTDDIYSLYEKYRDGKMPHVDNLSDNKKVNR</sequence>
<organism evidence="6 7">
    <name type="scientific">Chryseobacterium wanjuense</name>
    <dbReference type="NCBI Taxonomy" id="356305"/>
    <lineage>
        <taxon>Bacteria</taxon>
        <taxon>Pseudomonadati</taxon>
        <taxon>Bacteroidota</taxon>
        <taxon>Flavobacteriia</taxon>
        <taxon>Flavobacteriales</taxon>
        <taxon>Weeksellaceae</taxon>
        <taxon>Chryseobacterium group</taxon>
        <taxon>Chryseobacterium</taxon>
    </lineage>
</organism>
<feature type="binding site" evidence="2">
    <location>
        <position position="97"/>
    </location>
    <ligand>
        <name>Fe cation</name>
        <dbReference type="ChEBI" id="CHEBI:24875"/>
    </ligand>
</feature>
<dbReference type="InterPro" id="IPR008778">
    <property type="entry name" value="Pirin_C_dom"/>
</dbReference>
<dbReference type="GO" id="GO:0046872">
    <property type="term" value="F:metal ion binding"/>
    <property type="evidence" value="ECO:0007669"/>
    <property type="project" value="UniProtKB-KW"/>
</dbReference>
<dbReference type="STRING" id="356305.SAMN05421841_2402"/>
<feature type="domain" description="Pirin N-terminal" evidence="4">
    <location>
        <begin position="35"/>
        <end position="112"/>
    </location>
</feature>
<dbReference type="PIRSF" id="PIRSF006232">
    <property type="entry name" value="Pirin"/>
    <property type="match status" value="1"/>
</dbReference>
<evidence type="ECO:0000259" key="4">
    <source>
        <dbReference type="Pfam" id="PF02678"/>
    </source>
</evidence>
<dbReference type="AlphaFoldDB" id="A0A1I0R046"/>
<keyword evidence="7" id="KW-1185">Reference proteome</keyword>
<comment type="similarity">
    <text evidence="1 3">Belongs to the pirin family.</text>
</comment>
<evidence type="ECO:0000313" key="7">
    <source>
        <dbReference type="Proteomes" id="UP000199469"/>
    </source>
</evidence>
<feature type="binding site" evidence="2">
    <location>
        <position position="95"/>
    </location>
    <ligand>
        <name>Fe cation</name>
        <dbReference type="ChEBI" id="CHEBI:24875"/>
    </ligand>
</feature>
<protein>
    <recommendedName>
        <fullName evidence="8">Pirin family protein</fullName>
    </recommendedName>
</protein>
<dbReference type="SUPFAM" id="SSF51182">
    <property type="entry name" value="RmlC-like cupins"/>
    <property type="match status" value="1"/>
</dbReference>
<feature type="binding site" evidence="2">
    <location>
        <position position="62"/>
    </location>
    <ligand>
        <name>Fe cation</name>
        <dbReference type="ChEBI" id="CHEBI:24875"/>
    </ligand>
</feature>
<proteinExistence type="inferred from homology"/>
<accession>A0A1I0R046</accession>
<evidence type="ECO:0000313" key="6">
    <source>
        <dbReference type="EMBL" id="SEW33417.1"/>
    </source>
</evidence>
<keyword evidence="2" id="KW-0479">Metal-binding</keyword>
<dbReference type="PANTHER" id="PTHR13903:SF8">
    <property type="entry name" value="PIRIN"/>
    <property type="match status" value="1"/>
</dbReference>
<dbReference type="InterPro" id="IPR012093">
    <property type="entry name" value="Pirin"/>
</dbReference>